<dbReference type="InterPro" id="IPR012462">
    <property type="entry name" value="UFSP1/2_DUB_cat"/>
</dbReference>
<dbReference type="OrthoDB" id="417506at2759"/>
<evidence type="ECO:0000259" key="7">
    <source>
        <dbReference type="Pfam" id="PF20908"/>
    </source>
</evidence>
<dbReference type="Gene3D" id="3.90.70.130">
    <property type="match status" value="2"/>
</dbReference>
<evidence type="ECO:0000256" key="4">
    <source>
        <dbReference type="ARBA" id="ARBA00022801"/>
    </source>
</evidence>
<dbReference type="Proteomes" id="UP000054498">
    <property type="component" value="Unassembled WGS sequence"/>
</dbReference>
<dbReference type="PANTHER" id="PTHR48153:SF2">
    <property type="entry name" value="UFM1-SPECIFIC PROTEASE 2"/>
    <property type="match status" value="1"/>
</dbReference>
<keyword evidence="4 8" id="KW-0378">Hydrolase</keyword>
<gene>
    <name evidence="8" type="ORF">MNEG_4051</name>
</gene>
<evidence type="ECO:0000259" key="6">
    <source>
        <dbReference type="Pfam" id="PF07910"/>
    </source>
</evidence>
<proteinExistence type="inferred from homology"/>
<dbReference type="EC" id="3.4.22.-" evidence="8"/>
<name>A0A0D2MTU6_9CHLO</name>
<dbReference type="AlphaFoldDB" id="A0A0D2MTU6"/>
<dbReference type="Pfam" id="PF20908">
    <property type="entry name" value="UfSP2_N"/>
    <property type="match status" value="1"/>
</dbReference>
<keyword evidence="3" id="KW-0833">Ubl conjugation pathway</keyword>
<organism evidence="8 9">
    <name type="scientific">Monoraphidium neglectum</name>
    <dbReference type="NCBI Taxonomy" id="145388"/>
    <lineage>
        <taxon>Eukaryota</taxon>
        <taxon>Viridiplantae</taxon>
        <taxon>Chlorophyta</taxon>
        <taxon>core chlorophytes</taxon>
        <taxon>Chlorophyceae</taxon>
        <taxon>CS clade</taxon>
        <taxon>Sphaeropleales</taxon>
        <taxon>Selenastraceae</taxon>
        <taxon>Monoraphidium</taxon>
    </lineage>
</organism>
<feature type="domain" description="UFSP1/2/DUB catalytic" evidence="6">
    <location>
        <begin position="377"/>
        <end position="514"/>
    </location>
</feature>
<evidence type="ECO:0000256" key="3">
    <source>
        <dbReference type="ARBA" id="ARBA00022786"/>
    </source>
</evidence>
<dbReference type="PANTHER" id="PTHR48153">
    <property type="entry name" value="UFM1-SPECIFIC PROTEASE 2"/>
    <property type="match status" value="1"/>
</dbReference>
<dbReference type="EMBL" id="KK100760">
    <property type="protein sequence ID" value="KIZ03912.1"/>
    <property type="molecule type" value="Genomic_DNA"/>
</dbReference>
<keyword evidence="2 8" id="KW-0645">Protease</keyword>
<dbReference type="STRING" id="145388.A0A0D2MTU6"/>
<dbReference type="GO" id="GO:0006508">
    <property type="term" value="P:proteolysis"/>
    <property type="evidence" value="ECO:0007669"/>
    <property type="project" value="UniProtKB-KW"/>
</dbReference>
<keyword evidence="5" id="KW-0788">Thiol protease</keyword>
<dbReference type="RefSeq" id="XP_013902931.1">
    <property type="nucleotide sequence ID" value="XM_014047477.1"/>
</dbReference>
<keyword evidence="9" id="KW-1185">Reference proteome</keyword>
<reference evidence="8 9" key="1">
    <citation type="journal article" date="2013" name="BMC Genomics">
        <title>Reconstruction of the lipid metabolism for the microalga Monoraphidium neglectum from its genome sequence reveals characteristics suitable for biofuel production.</title>
        <authorList>
            <person name="Bogen C."/>
            <person name="Al-Dilaimi A."/>
            <person name="Albersmeier A."/>
            <person name="Wichmann J."/>
            <person name="Grundmann M."/>
            <person name="Rupp O."/>
            <person name="Lauersen K.J."/>
            <person name="Blifernez-Klassen O."/>
            <person name="Kalinowski J."/>
            <person name="Goesmann A."/>
            <person name="Mussgnug J.H."/>
            <person name="Kruse O."/>
        </authorList>
    </citation>
    <scope>NUCLEOTIDE SEQUENCE [LARGE SCALE GENOMIC DNA]</scope>
    <source>
        <strain evidence="8 9">SAG 48.87</strain>
    </source>
</reference>
<evidence type="ECO:0000313" key="8">
    <source>
        <dbReference type="EMBL" id="KIZ03912.1"/>
    </source>
</evidence>
<sequence length="543" mass="55474">MAPSWSLKAVEGLAEALPQPAGLLLGAVDEAAHIVTLAGVVPAAADASAKTVADLAGEVLELLPLGVQVVGSYGCSAPPPLPPLGASGPGCPAVGVQRGGAGFTLDGEPAAEEVVAPAQAGALALPGFVVLRVHCDLVLRVVCPPGGATLQALAHAFVEAAEQLAGPQLVFISEPKPGGAPALLTATSQGALRAALRAADPCASLAPLTATGSARGAPAAPALEFSPAATGSSVREVPLGLDALALVPDASPAGALCSSALGPALRRQLDLMEKLLARRLQPAPAGGDGGGDGLVAVRAHHFRPPGWALPFTACYPRVAADAGAAEDALLPRRQALHALLGLPGDVPMLRFANALKWGAGAEGGDGEGTGRAARLKDDRFNDSGWGCAYRSLQTIVSWFRQQRYTDKPVPSHREIQQLLVKLGDKDGSFIGSSNWIGAIELSYILNDHARELAAHFAAQGTPVMIGGGVLAYTLLGVQFDELTGEAAFLILDPHYTGGEDLKKIQQGTWVAWKVPGDSAAAGGPLFVDDTFYNFLLPQRPSTV</sequence>
<dbReference type="InterPro" id="IPR049387">
    <property type="entry name" value="UFSP2-like_2nd"/>
</dbReference>
<accession>A0A0D2MTU6</accession>
<protein>
    <submittedName>
        <fullName evidence="8">Putative Ufm1-specific protease</fullName>
        <ecNumber evidence="8">3.4.22.-</ecNumber>
    </submittedName>
</protein>
<dbReference type="GeneID" id="25736929"/>
<dbReference type="GO" id="GO:0071567">
    <property type="term" value="F:deUFMylase activity"/>
    <property type="evidence" value="ECO:0007669"/>
    <property type="project" value="TreeGrafter"/>
</dbReference>
<evidence type="ECO:0000313" key="9">
    <source>
        <dbReference type="Proteomes" id="UP000054498"/>
    </source>
</evidence>
<evidence type="ECO:0000256" key="5">
    <source>
        <dbReference type="ARBA" id="ARBA00022807"/>
    </source>
</evidence>
<evidence type="ECO:0000256" key="2">
    <source>
        <dbReference type="ARBA" id="ARBA00022670"/>
    </source>
</evidence>
<comment type="similarity">
    <text evidence="1">Belongs to the peptidase C78 family.</text>
</comment>
<feature type="domain" description="UFSP2 second" evidence="7">
    <location>
        <begin position="231"/>
        <end position="356"/>
    </location>
</feature>
<dbReference type="Pfam" id="PF07910">
    <property type="entry name" value="Peptidase_C78"/>
    <property type="match status" value="1"/>
</dbReference>
<evidence type="ECO:0000256" key="1">
    <source>
        <dbReference type="ARBA" id="ARBA00008552"/>
    </source>
</evidence>
<dbReference type="KEGG" id="mng:MNEG_4051"/>